<proteinExistence type="predicted"/>
<keyword evidence="1" id="KW-0812">Transmembrane</keyword>
<name>A0A060CS59_9CELL</name>
<protein>
    <submittedName>
        <fullName evidence="2">CAZy families GT39 protein</fullName>
    </submittedName>
</protein>
<sequence length="89" mass="9591">GQACGVKWNGIWFLAFFGVYTVVSDFFARSWLQPGPRAGQAVGQGIWNALIMVIPAAIVYVATWTGWFVTSGGFDRSGVVPRGGHNRTG</sequence>
<organism evidence="2">
    <name type="scientific">uncultured Cellulomonas sp</name>
    <dbReference type="NCBI Taxonomy" id="189682"/>
    <lineage>
        <taxon>Bacteria</taxon>
        <taxon>Bacillati</taxon>
        <taxon>Actinomycetota</taxon>
        <taxon>Actinomycetes</taxon>
        <taxon>Micrococcales</taxon>
        <taxon>Cellulomonadaceae</taxon>
        <taxon>Cellulomonas</taxon>
        <taxon>environmental samples</taxon>
    </lineage>
</organism>
<feature type="non-terminal residue" evidence="2">
    <location>
        <position position="1"/>
    </location>
</feature>
<feature type="non-terminal residue" evidence="2">
    <location>
        <position position="89"/>
    </location>
</feature>
<reference evidence="2" key="1">
    <citation type="journal article" date="2013" name="Environ. Microbiol.">
        <title>Seasonally variable intestinal metagenomes of the red palm weevil (Rhynchophorus ferrugineus).</title>
        <authorList>
            <person name="Jia S."/>
            <person name="Zhang X."/>
            <person name="Zhang G."/>
            <person name="Yin A."/>
            <person name="Zhang S."/>
            <person name="Li F."/>
            <person name="Wang L."/>
            <person name="Zhao D."/>
            <person name="Yun Q."/>
            <person name="Tala"/>
            <person name="Wang J."/>
            <person name="Sun G."/>
            <person name="Baabdullah M."/>
            <person name="Yu X."/>
            <person name="Hu S."/>
            <person name="Al-Mssallem I.S."/>
            <person name="Yu J."/>
        </authorList>
    </citation>
    <scope>NUCLEOTIDE SEQUENCE</scope>
</reference>
<evidence type="ECO:0000313" key="2">
    <source>
        <dbReference type="EMBL" id="AIA95811.1"/>
    </source>
</evidence>
<keyword evidence="1" id="KW-0472">Membrane</keyword>
<accession>A0A060CS59</accession>
<keyword evidence="1" id="KW-1133">Transmembrane helix</keyword>
<feature type="transmembrane region" description="Helical" evidence="1">
    <location>
        <begin position="49"/>
        <end position="69"/>
    </location>
</feature>
<evidence type="ECO:0000256" key="1">
    <source>
        <dbReference type="SAM" id="Phobius"/>
    </source>
</evidence>
<dbReference type="AlphaFoldDB" id="A0A060CS59"/>
<feature type="transmembrane region" description="Helical" evidence="1">
    <location>
        <begin position="6"/>
        <end position="28"/>
    </location>
</feature>
<dbReference type="EMBL" id="KF128446">
    <property type="protein sequence ID" value="AIA95811.1"/>
    <property type="molecule type" value="Genomic_DNA"/>
</dbReference>